<dbReference type="PANTHER" id="PTHR35046">
    <property type="entry name" value="ZINC KNUCKLE (CCHC-TYPE) FAMILY PROTEIN"/>
    <property type="match status" value="1"/>
</dbReference>
<keyword evidence="1" id="KW-0479">Metal-binding</keyword>
<dbReference type="GO" id="GO:0008270">
    <property type="term" value="F:zinc ion binding"/>
    <property type="evidence" value="ECO:0007669"/>
    <property type="project" value="UniProtKB-KW"/>
</dbReference>
<evidence type="ECO:0000256" key="1">
    <source>
        <dbReference type="PROSITE-ProRule" id="PRU00047"/>
    </source>
</evidence>
<feature type="transmembrane region" description="Helical" evidence="3">
    <location>
        <begin position="138"/>
        <end position="167"/>
    </location>
</feature>
<accession>A0A151RJM0</accession>
<protein>
    <submittedName>
        <fullName evidence="5">Retrovirus-related Pol polyprotein from transposon TNT 1-94</fullName>
    </submittedName>
</protein>
<evidence type="ECO:0000256" key="2">
    <source>
        <dbReference type="SAM" id="MobiDB-lite"/>
    </source>
</evidence>
<name>A0A151RJM0_CAJCA</name>
<feature type="region of interest" description="Disordered" evidence="2">
    <location>
        <begin position="433"/>
        <end position="456"/>
    </location>
</feature>
<dbReference type="InterPro" id="IPR021109">
    <property type="entry name" value="Peptidase_aspartic_dom_sf"/>
</dbReference>
<dbReference type="Proteomes" id="UP000075243">
    <property type="component" value="Unassembled WGS sequence"/>
</dbReference>
<feature type="domain" description="CCHC-type" evidence="4">
    <location>
        <begin position="242"/>
        <end position="257"/>
    </location>
</feature>
<feature type="compositionally biased region" description="Basic and acidic residues" evidence="2">
    <location>
        <begin position="217"/>
        <end position="234"/>
    </location>
</feature>
<evidence type="ECO:0000313" key="6">
    <source>
        <dbReference type="Proteomes" id="UP000075243"/>
    </source>
</evidence>
<dbReference type="InterPro" id="IPR036875">
    <property type="entry name" value="Znf_CCHC_sf"/>
</dbReference>
<dbReference type="AlphaFoldDB" id="A0A151RJM0"/>
<dbReference type="SUPFAM" id="SSF57756">
    <property type="entry name" value="Retrovirus zinc finger-like domains"/>
    <property type="match status" value="1"/>
</dbReference>
<sequence>MEMNGVWKLVELLVGCKTIGCKWVLKTKRDAKGKIERYKARLVARGYNYREGIECNETFSPNSNKNSFHVVMTLVAHFDLEFHQMDVKKTFLNGDLYEDVYMDIQPSGFEMEGKGERLSIIQCPQNDKEKIEMEKVSYVYVLGSLMYATICIHPNIAFVISILGWYISKLGMSHEFVQLFSRVEQQLKRKSFRKDSTLSYSKNFKKEGPSSKPFPNVKDKEKEKERPSLKASSKDTKTSDIKCFKCLGRGHIASQCPTKKTMILRGRDHYSSLDEATSSTSSDEEEVLESEEETYPCEGDLLMVKRLIGNQSSDLDQSQRENLFHTRCKILDNSCSLIVDSGSSCNCCNTRLVNKLTLTTLPHPKPYKLQWINEEGGILVNQQVNMPIFIGKYKDEVLCDVVPLDASHILLGRPWQFDKKTIHDDDVDIKAQTQEAHDQKAQVHDEEDKDQDPIQILSGPMTRGMLKKTQEALQHKVAHLLETQQSTQHMEEARLITCIACLES</sequence>
<organism evidence="5 6">
    <name type="scientific">Cajanus cajan</name>
    <name type="common">Pigeon pea</name>
    <name type="synonym">Cajanus indicus</name>
    <dbReference type="NCBI Taxonomy" id="3821"/>
    <lineage>
        <taxon>Eukaryota</taxon>
        <taxon>Viridiplantae</taxon>
        <taxon>Streptophyta</taxon>
        <taxon>Embryophyta</taxon>
        <taxon>Tracheophyta</taxon>
        <taxon>Spermatophyta</taxon>
        <taxon>Magnoliopsida</taxon>
        <taxon>eudicotyledons</taxon>
        <taxon>Gunneridae</taxon>
        <taxon>Pentapetalae</taxon>
        <taxon>rosids</taxon>
        <taxon>fabids</taxon>
        <taxon>Fabales</taxon>
        <taxon>Fabaceae</taxon>
        <taxon>Papilionoideae</taxon>
        <taxon>50 kb inversion clade</taxon>
        <taxon>NPAAA clade</taxon>
        <taxon>indigoferoid/millettioid clade</taxon>
        <taxon>Phaseoleae</taxon>
        <taxon>Cajanus</taxon>
    </lineage>
</organism>
<evidence type="ECO:0000313" key="5">
    <source>
        <dbReference type="EMBL" id="KYP42683.1"/>
    </source>
</evidence>
<keyword evidence="3" id="KW-1133">Transmembrane helix</keyword>
<dbReference type="PROSITE" id="PS50158">
    <property type="entry name" value="ZF_CCHC"/>
    <property type="match status" value="1"/>
</dbReference>
<evidence type="ECO:0000256" key="3">
    <source>
        <dbReference type="SAM" id="Phobius"/>
    </source>
</evidence>
<dbReference type="Gene3D" id="2.40.70.10">
    <property type="entry name" value="Acid Proteases"/>
    <property type="match status" value="1"/>
</dbReference>
<dbReference type="Pfam" id="PF07727">
    <property type="entry name" value="RVT_2"/>
    <property type="match status" value="1"/>
</dbReference>
<dbReference type="Gramene" id="C.cajan_40665.t">
    <property type="protein sequence ID" value="C.cajan_40665.t"/>
    <property type="gene ID" value="C.cajan_40665"/>
</dbReference>
<dbReference type="CDD" id="cd00303">
    <property type="entry name" value="retropepsin_like"/>
    <property type="match status" value="1"/>
</dbReference>
<keyword evidence="1" id="KW-0862">Zinc</keyword>
<proteinExistence type="predicted"/>
<dbReference type="InterPro" id="IPR013103">
    <property type="entry name" value="RVT_2"/>
</dbReference>
<dbReference type="SMART" id="SM00343">
    <property type="entry name" value="ZnF_C2HC"/>
    <property type="match status" value="1"/>
</dbReference>
<dbReference type="Gene3D" id="4.10.60.10">
    <property type="entry name" value="Zinc finger, CCHC-type"/>
    <property type="match status" value="1"/>
</dbReference>
<keyword evidence="3" id="KW-0812">Transmembrane</keyword>
<dbReference type="EMBL" id="KQ483705">
    <property type="protein sequence ID" value="KYP42683.1"/>
    <property type="molecule type" value="Genomic_DNA"/>
</dbReference>
<keyword evidence="6" id="KW-1185">Reference proteome</keyword>
<feature type="compositionally biased region" description="Basic and acidic residues" evidence="2">
    <location>
        <begin position="435"/>
        <end position="446"/>
    </location>
</feature>
<reference evidence="5" key="1">
    <citation type="journal article" date="2012" name="Nat. Biotechnol.">
        <title>Draft genome sequence of pigeonpea (Cajanus cajan), an orphan legume crop of resource-poor farmers.</title>
        <authorList>
            <person name="Varshney R.K."/>
            <person name="Chen W."/>
            <person name="Li Y."/>
            <person name="Bharti A.K."/>
            <person name="Saxena R.K."/>
            <person name="Schlueter J.A."/>
            <person name="Donoghue M.T."/>
            <person name="Azam S."/>
            <person name="Fan G."/>
            <person name="Whaley A.M."/>
            <person name="Farmer A.D."/>
            <person name="Sheridan J."/>
            <person name="Iwata A."/>
            <person name="Tuteja R."/>
            <person name="Penmetsa R.V."/>
            <person name="Wu W."/>
            <person name="Upadhyaya H.D."/>
            <person name="Yang S.P."/>
            <person name="Shah T."/>
            <person name="Saxena K.B."/>
            <person name="Michael T."/>
            <person name="McCombie W.R."/>
            <person name="Yang B."/>
            <person name="Zhang G."/>
            <person name="Yang H."/>
            <person name="Wang J."/>
            <person name="Spillane C."/>
            <person name="Cook D.R."/>
            <person name="May G.D."/>
            <person name="Xu X."/>
            <person name="Jackson S.A."/>
        </authorList>
    </citation>
    <scope>NUCLEOTIDE SEQUENCE [LARGE SCALE GENOMIC DNA]</scope>
</reference>
<dbReference type="InterPro" id="IPR001878">
    <property type="entry name" value="Znf_CCHC"/>
</dbReference>
<dbReference type="GO" id="GO:0003676">
    <property type="term" value="F:nucleic acid binding"/>
    <property type="evidence" value="ECO:0007669"/>
    <property type="project" value="InterPro"/>
</dbReference>
<keyword evidence="3" id="KW-0472">Membrane</keyword>
<keyword evidence="1" id="KW-0863">Zinc-finger</keyword>
<evidence type="ECO:0000259" key="4">
    <source>
        <dbReference type="PROSITE" id="PS50158"/>
    </source>
</evidence>
<dbReference type="PANTHER" id="PTHR35046:SF9">
    <property type="entry name" value="RNA-DIRECTED DNA POLYMERASE"/>
    <property type="match status" value="1"/>
</dbReference>
<feature type="region of interest" description="Disordered" evidence="2">
    <location>
        <begin position="201"/>
        <end position="234"/>
    </location>
</feature>
<feature type="region of interest" description="Disordered" evidence="2">
    <location>
        <begin position="270"/>
        <end position="290"/>
    </location>
</feature>
<gene>
    <name evidence="5" type="ORF">KK1_035900</name>
</gene>